<accession>A0A1F7RNX2</accession>
<keyword evidence="7 9" id="KW-1133">Transmembrane helix</keyword>
<evidence type="ECO:0000313" key="12">
    <source>
        <dbReference type="Proteomes" id="UP000178526"/>
    </source>
</evidence>
<protein>
    <recommendedName>
        <fullName evidence="9">Transport permease protein</fullName>
    </recommendedName>
</protein>
<feature type="transmembrane region" description="Helical" evidence="9">
    <location>
        <begin position="31"/>
        <end position="56"/>
    </location>
</feature>
<feature type="transmembrane region" description="Helical" evidence="9">
    <location>
        <begin position="62"/>
        <end position="79"/>
    </location>
</feature>
<keyword evidence="8 9" id="KW-0472">Membrane</keyword>
<keyword evidence="4 9" id="KW-1003">Cell membrane</keyword>
<evidence type="ECO:0000256" key="7">
    <source>
        <dbReference type="ARBA" id="ARBA00022989"/>
    </source>
</evidence>
<dbReference type="GO" id="GO:0015920">
    <property type="term" value="P:lipopolysaccharide transport"/>
    <property type="evidence" value="ECO:0007669"/>
    <property type="project" value="TreeGrafter"/>
</dbReference>
<evidence type="ECO:0000256" key="3">
    <source>
        <dbReference type="ARBA" id="ARBA00022448"/>
    </source>
</evidence>
<dbReference type="InterPro" id="IPR000412">
    <property type="entry name" value="ABC_2_transport"/>
</dbReference>
<gene>
    <name evidence="11" type="ORF">A2042_01665</name>
</gene>
<comment type="subcellular location">
    <subcellularLocation>
        <location evidence="1">Cell inner membrane</location>
        <topology evidence="1">Multi-pass membrane protein</topology>
    </subcellularLocation>
    <subcellularLocation>
        <location evidence="9">Cell membrane</location>
        <topology evidence="9">Multi-pass membrane protein</topology>
    </subcellularLocation>
</comment>
<dbReference type="GO" id="GO:0140359">
    <property type="term" value="F:ABC-type transporter activity"/>
    <property type="evidence" value="ECO:0007669"/>
    <property type="project" value="InterPro"/>
</dbReference>
<dbReference type="PROSITE" id="PS51012">
    <property type="entry name" value="ABC_TM2"/>
    <property type="match status" value="1"/>
</dbReference>
<feature type="transmembrane region" description="Helical" evidence="9">
    <location>
        <begin position="228"/>
        <end position="249"/>
    </location>
</feature>
<evidence type="ECO:0000259" key="10">
    <source>
        <dbReference type="PROSITE" id="PS51012"/>
    </source>
</evidence>
<evidence type="ECO:0000256" key="2">
    <source>
        <dbReference type="ARBA" id="ARBA00007783"/>
    </source>
</evidence>
<keyword evidence="3 9" id="KW-0813">Transport</keyword>
<dbReference type="AlphaFoldDB" id="A0A1F7RNX2"/>
<comment type="similarity">
    <text evidence="2 9">Belongs to the ABC-2 integral membrane protein family.</text>
</comment>
<evidence type="ECO:0000256" key="5">
    <source>
        <dbReference type="ARBA" id="ARBA00022519"/>
    </source>
</evidence>
<keyword evidence="5" id="KW-0997">Cell inner membrane</keyword>
<name>A0A1F7RNX2_9BACT</name>
<dbReference type="Pfam" id="PF01061">
    <property type="entry name" value="ABC2_membrane"/>
    <property type="match status" value="1"/>
</dbReference>
<dbReference type="EMBL" id="MGDB01000031">
    <property type="protein sequence ID" value="OGL42694.1"/>
    <property type="molecule type" value="Genomic_DNA"/>
</dbReference>
<proteinExistence type="inferred from homology"/>
<dbReference type="InterPro" id="IPR013525">
    <property type="entry name" value="ABC2_TM"/>
</dbReference>
<feature type="domain" description="ABC transmembrane type-2" evidence="10">
    <location>
        <begin position="32"/>
        <end position="252"/>
    </location>
</feature>
<sequence length="260" mass="29866">MLKDLSKLFYYRELLYNLTLREIKGRYKQTAIGIAWALFQPLSMMIVFTIVFSYFAKIQTESIPYPLFSYCGLVAWSFFSNSLSKGTNSIIGNINLVTKIYFPREIFPISTTISNFIDFLISSLLFLLLAIFYKTPITPYLFAVPVIFIIHTIFIIGLSLFLSALNVFKRDIGYLVPIVLQIWMFLSPVVYPVTLVPEKYRLLYMLNPVAGIIEGYRKTILYGKMPPLVPLGFSAFIALLVFAASYSYFKKVEKKFADVI</sequence>
<feature type="transmembrane region" description="Helical" evidence="9">
    <location>
        <begin position="174"/>
        <end position="194"/>
    </location>
</feature>
<evidence type="ECO:0000313" key="11">
    <source>
        <dbReference type="EMBL" id="OGL42694.1"/>
    </source>
</evidence>
<evidence type="ECO:0000256" key="4">
    <source>
        <dbReference type="ARBA" id="ARBA00022475"/>
    </source>
</evidence>
<feature type="transmembrane region" description="Helical" evidence="9">
    <location>
        <begin position="139"/>
        <end position="162"/>
    </location>
</feature>
<dbReference type="PANTHER" id="PTHR30413">
    <property type="entry name" value="INNER MEMBRANE TRANSPORT PERMEASE"/>
    <property type="match status" value="1"/>
</dbReference>
<keyword evidence="6 9" id="KW-0812">Transmembrane</keyword>
<reference evidence="11 12" key="1">
    <citation type="journal article" date="2016" name="Nat. Commun.">
        <title>Thousands of microbial genomes shed light on interconnected biogeochemical processes in an aquifer system.</title>
        <authorList>
            <person name="Anantharaman K."/>
            <person name="Brown C.T."/>
            <person name="Hug L.A."/>
            <person name="Sharon I."/>
            <person name="Castelle C.J."/>
            <person name="Probst A.J."/>
            <person name="Thomas B.C."/>
            <person name="Singh A."/>
            <person name="Wilkins M.J."/>
            <person name="Karaoz U."/>
            <person name="Brodie E.L."/>
            <person name="Williams K.H."/>
            <person name="Hubbard S.S."/>
            <person name="Banfield J.F."/>
        </authorList>
    </citation>
    <scope>NUCLEOTIDE SEQUENCE [LARGE SCALE GENOMIC DNA]</scope>
</reference>
<evidence type="ECO:0000256" key="8">
    <source>
        <dbReference type="ARBA" id="ARBA00023136"/>
    </source>
</evidence>
<comment type="caution">
    <text evidence="11">The sequence shown here is derived from an EMBL/GenBank/DDBJ whole genome shotgun (WGS) entry which is preliminary data.</text>
</comment>
<dbReference type="Proteomes" id="UP000178526">
    <property type="component" value="Unassembled WGS sequence"/>
</dbReference>
<dbReference type="InterPro" id="IPR047817">
    <property type="entry name" value="ABC2_TM_bact-type"/>
</dbReference>
<evidence type="ECO:0000256" key="9">
    <source>
        <dbReference type="RuleBase" id="RU361157"/>
    </source>
</evidence>
<organism evidence="11 12">
    <name type="scientific">Candidatus Schekmanbacteria bacterium GWA2_38_11</name>
    <dbReference type="NCBI Taxonomy" id="1817876"/>
    <lineage>
        <taxon>Bacteria</taxon>
        <taxon>Candidatus Schekmaniibacteriota</taxon>
    </lineage>
</organism>
<dbReference type="GO" id="GO:0043190">
    <property type="term" value="C:ATP-binding cassette (ABC) transporter complex"/>
    <property type="evidence" value="ECO:0007669"/>
    <property type="project" value="InterPro"/>
</dbReference>
<evidence type="ECO:0000256" key="1">
    <source>
        <dbReference type="ARBA" id="ARBA00004429"/>
    </source>
</evidence>
<evidence type="ECO:0000256" key="6">
    <source>
        <dbReference type="ARBA" id="ARBA00022692"/>
    </source>
</evidence>
<feature type="transmembrane region" description="Helical" evidence="9">
    <location>
        <begin position="113"/>
        <end position="133"/>
    </location>
</feature>
<dbReference type="PANTHER" id="PTHR30413:SF8">
    <property type="entry name" value="TRANSPORT PERMEASE PROTEIN"/>
    <property type="match status" value="1"/>
</dbReference>
<dbReference type="PRINTS" id="PR00164">
    <property type="entry name" value="ABC2TRNSPORT"/>
</dbReference>